<proteinExistence type="predicted"/>
<dbReference type="EMBL" id="DWUP01000065">
    <property type="protein sequence ID" value="HJD52725.1"/>
    <property type="molecule type" value="Genomic_DNA"/>
</dbReference>
<comment type="caution">
    <text evidence="3">The sequence shown here is derived from an EMBL/GenBank/DDBJ whole genome shotgun (WGS) entry which is preliminary data.</text>
</comment>
<dbReference type="SUPFAM" id="SSF50969">
    <property type="entry name" value="YVTN repeat-like/Quinoprotein amine dehydrogenase"/>
    <property type="match status" value="1"/>
</dbReference>
<dbReference type="InterPro" id="IPR013783">
    <property type="entry name" value="Ig-like_fold"/>
</dbReference>
<dbReference type="Gene3D" id="2.60.40.10">
    <property type="entry name" value="Immunoglobulins"/>
    <property type="match status" value="1"/>
</dbReference>
<dbReference type="Proteomes" id="UP000787625">
    <property type="component" value="Unassembled WGS sequence"/>
</dbReference>
<keyword evidence="1" id="KW-0732">Signal</keyword>
<feature type="chain" id="PRO_5038801927" evidence="1">
    <location>
        <begin position="26"/>
        <end position="1219"/>
    </location>
</feature>
<name>A0A9D2UHX2_9BACT</name>
<dbReference type="AlphaFoldDB" id="A0A9D2UHX2"/>
<evidence type="ECO:0000313" key="4">
    <source>
        <dbReference type="Proteomes" id="UP000787625"/>
    </source>
</evidence>
<gene>
    <name evidence="3" type="ORF">IAA93_03225</name>
</gene>
<feature type="signal peptide" evidence="1">
    <location>
        <begin position="1"/>
        <end position="25"/>
    </location>
</feature>
<accession>A0A9D2UHX2</accession>
<dbReference type="InterPro" id="IPR003961">
    <property type="entry name" value="FN3_dom"/>
</dbReference>
<dbReference type="CDD" id="cd00063">
    <property type="entry name" value="FN3"/>
    <property type="match status" value="2"/>
</dbReference>
<evidence type="ECO:0000313" key="3">
    <source>
        <dbReference type="EMBL" id="HJD52725.1"/>
    </source>
</evidence>
<reference evidence="3" key="1">
    <citation type="journal article" date="2021" name="PeerJ">
        <title>Extensive microbial diversity within the chicken gut microbiome revealed by metagenomics and culture.</title>
        <authorList>
            <person name="Gilroy R."/>
            <person name="Ravi A."/>
            <person name="Getino M."/>
            <person name="Pursley I."/>
            <person name="Horton D.L."/>
            <person name="Alikhan N.F."/>
            <person name="Baker D."/>
            <person name="Gharbi K."/>
            <person name="Hall N."/>
            <person name="Watson M."/>
            <person name="Adriaenssens E.M."/>
            <person name="Foster-Nyarko E."/>
            <person name="Jarju S."/>
            <person name="Secka A."/>
            <person name="Antonio M."/>
            <person name="Oren A."/>
            <person name="Chaudhuri R.R."/>
            <person name="La Ragione R."/>
            <person name="Hildebrand F."/>
            <person name="Pallen M.J."/>
        </authorList>
    </citation>
    <scope>NUCLEOTIDE SEQUENCE</scope>
    <source>
        <strain evidence="3">MalCec1-1739</strain>
    </source>
</reference>
<dbReference type="InterPro" id="IPR036116">
    <property type="entry name" value="FN3_sf"/>
</dbReference>
<dbReference type="PROSITE" id="PS50853">
    <property type="entry name" value="FN3"/>
    <property type="match status" value="1"/>
</dbReference>
<feature type="domain" description="Fibronectin type-III" evidence="2">
    <location>
        <begin position="1061"/>
        <end position="1148"/>
    </location>
</feature>
<dbReference type="SMART" id="SM00060">
    <property type="entry name" value="FN3"/>
    <property type="match status" value="5"/>
</dbReference>
<sequence length="1219" mass="133580">MKRFYGFFMLCISFLLCGMTMNAQSQRTLGHAAGYSVNRSPQDFSSVNPVVGQQVADVLIGDPSADDEPLTLYGALVQRNSWNQSGAGAFGMYKFDIASDQSQLDFEPLFLDDRMISTSPGCYVDGKYYLFYPEILYGYMFNGLYMIVFDAETGEVLQETLIDGASQQDVPYSLTYDPISKYAYGYCQRNGLENHLCKVDLQTGKIVEDVGVMLDDVFFVMQFSATGVLYGISNRGNLYTIDTKTAECTLVGNTGWQPLFNQSGAIDQRSGRMFWAYYTFNSGALLEVDLETAATTKVVDFPDGENFIGLHTRTALADDQAPSAPTDLAVRFAEAGSLTATFTADAPTQTFDGGVLTSDVDVTFFVDDVEAGTVAGVSPGEAAEFTYTFTSEGKHRVSVMASVGDDDSPKLTVETYAGYDTPLPVTDVNLSIDGQGRMTLTWTAPGETGVNNGRVDTDDLTYRVIQYPASVVVSEDNASTTYSGQVTDEGLANYSFGVIAKSQGRESAEARSNRVQYGDAISVPFTEDFETNLNWELYTVTDANHDGYTWIWDNGRAAYQGYSCPNQASDWLFTPPIRMRKGITYSLYVTFDGGYWQTENFKIVASPGKDLTNPGMEILYDKTGEFTYQQVQANYTAPSDGEFYFGFQCYSAANVRGIQIDSYSVVASEAPDAPDVVRNLKAEAAGMGVLSATLSFDAPTTTVSGDHLSDGDITSISIYRQGEFVPVQTFESPAPGQSFTWVDENAIHGTNYYYVVSYGETGNSRNEDVEVWVGEDYASQPLDFEVTVNRDNGTVTFNWDRPSGALHGGYIDWDNVTYTIQFIVPELTEDLIDVASGIKDLTYTDSEVLQPFLSITDQYDIIFAIYAVTSAGYGQPATADASSGEAYTLPYWESFSNGYLSTAPWTYSSDDVTNADSWLLVEDTNSPFGVTSYDNDGGAAMFYQQDLDAEARLIGPRINLNGTDEPLLRFYMYHDISVDETDNYLQIEARPEAGDGQYIKIGEPIAVNNGMYGWIMHELPLSSLVGEGEFRLAFFGCAQQGVDFYVDNISIREKQDWGFPTVNDLSGMAVDGLGVHLSWTEPVHSDAYTLLGYEVYVDEQLYNEEVMTATECDVELLDGTEHTFYVVAVYEDGKSDISNIVEVTAPSGIEDNQADGVKVYAGHGNVTVETPGNEIMLTICSADGKVMFAGLTGGLTVIPVDEGIYIVNAGGHVQKVSVR</sequence>
<evidence type="ECO:0000259" key="2">
    <source>
        <dbReference type="PROSITE" id="PS50853"/>
    </source>
</evidence>
<protein>
    <submittedName>
        <fullName evidence="3">Choice-of-anchor J domain-containing protein</fullName>
    </submittedName>
</protein>
<dbReference type="NCBIfam" id="NF038128">
    <property type="entry name" value="choice_anch_J"/>
    <property type="match status" value="1"/>
</dbReference>
<dbReference type="InterPro" id="IPR011044">
    <property type="entry name" value="Quino_amine_DH_bsu"/>
</dbReference>
<organism evidence="3 4">
    <name type="scientific">Candidatus Avibacteroides avistercoris</name>
    <dbReference type="NCBI Taxonomy" id="2840690"/>
    <lineage>
        <taxon>Bacteria</taxon>
        <taxon>Pseudomonadati</taxon>
        <taxon>Bacteroidota</taxon>
        <taxon>Bacteroidia</taxon>
        <taxon>Bacteroidales</taxon>
        <taxon>Bacteroidaceae</taxon>
        <taxon>Bacteroidaceae incertae sedis</taxon>
        <taxon>Candidatus Avibacteroides</taxon>
    </lineage>
</organism>
<dbReference type="Gene3D" id="2.60.120.200">
    <property type="match status" value="1"/>
</dbReference>
<evidence type="ECO:0000256" key="1">
    <source>
        <dbReference type="SAM" id="SignalP"/>
    </source>
</evidence>
<dbReference type="SUPFAM" id="SSF49265">
    <property type="entry name" value="Fibronectin type III"/>
    <property type="match status" value="1"/>
</dbReference>
<reference evidence="3" key="2">
    <citation type="submission" date="2021-04" db="EMBL/GenBank/DDBJ databases">
        <authorList>
            <person name="Gilroy R."/>
        </authorList>
    </citation>
    <scope>NUCLEOTIDE SEQUENCE</scope>
    <source>
        <strain evidence="3">MalCec1-1739</strain>
    </source>
</reference>